<name>A0A5K7SEK9_9BACT</name>
<accession>A0A5K7SEK9</accession>
<dbReference type="InterPro" id="IPR005859">
    <property type="entry name" value="CysK"/>
</dbReference>
<evidence type="ECO:0000313" key="15">
    <source>
        <dbReference type="Proteomes" id="UP001193389"/>
    </source>
</evidence>
<dbReference type="Pfam" id="PF00291">
    <property type="entry name" value="PALP"/>
    <property type="match status" value="1"/>
</dbReference>
<dbReference type="AlphaFoldDB" id="A0A5K7SEK9"/>
<feature type="binding site" evidence="10">
    <location>
        <position position="269"/>
    </location>
    <ligand>
        <name>pyridoxal 5'-phosphate</name>
        <dbReference type="ChEBI" id="CHEBI:597326"/>
    </ligand>
</feature>
<feature type="binding site" evidence="10">
    <location>
        <position position="77"/>
    </location>
    <ligand>
        <name>pyridoxal 5'-phosphate</name>
        <dbReference type="ChEBI" id="CHEBI:597326"/>
    </ligand>
</feature>
<feature type="binding site" evidence="10">
    <location>
        <begin position="181"/>
        <end position="185"/>
    </location>
    <ligand>
        <name>pyridoxal 5'-phosphate</name>
        <dbReference type="ChEBI" id="CHEBI:597326"/>
    </ligand>
</feature>
<comment type="catalytic activity">
    <reaction evidence="9 12">
        <text>O-acetyl-L-serine + hydrogen sulfide = L-cysteine + acetate</text>
        <dbReference type="Rhea" id="RHEA:14829"/>
        <dbReference type="ChEBI" id="CHEBI:29919"/>
        <dbReference type="ChEBI" id="CHEBI:30089"/>
        <dbReference type="ChEBI" id="CHEBI:35235"/>
        <dbReference type="ChEBI" id="CHEBI:58340"/>
        <dbReference type="EC" id="2.5.1.47"/>
    </reaction>
</comment>
<evidence type="ECO:0000256" key="2">
    <source>
        <dbReference type="ARBA" id="ARBA00004962"/>
    </source>
</evidence>
<dbReference type="Proteomes" id="UP001193389">
    <property type="component" value="Chromosome"/>
</dbReference>
<feature type="domain" description="Tryptophan synthase beta chain-like PALP" evidence="13">
    <location>
        <begin position="8"/>
        <end position="297"/>
    </location>
</feature>
<evidence type="ECO:0000256" key="4">
    <source>
        <dbReference type="ARBA" id="ARBA00012681"/>
    </source>
</evidence>
<dbReference type="SUPFAM" id="SSF53686">
    <property type="entry name" value="Tryptophan synthase beta subunit-like PLP-dependent enzymes"/>
    <property type="match status" value="1"/>
</dbReference>
<evidence type="ECO:0000313" key="14">
    <source>
        <dbReference type="EMBL" id="BBE19867.1"/>
    </source>
</evidence>
<dbReference type="GO" id="GO:0006535">
    <property type="term" value="P:cysteine biosynthetic process from serine"/>
    <property type="evidence" value="ECO:0007669"/>
    <property type="project" value="UniProtKB-UniRule"/>
</dbReference>
<dbReference type="EMBL" id="AP018694">
    <property type="protein sequence ID" value="BBE19867.1"/>
    <property type="molecule type" value="Genomic_DNA"/>
</dbReference>
<reference evidence="14" key="1">
    <citation type="journal article" date="2020" name="Int. J. Syst. Evol. Microbiol.">
        <title>Aquipluma nitroreducens gen. nov. sp. nov., a novel facultatively anaerobic bacterium isolated from a freshwater lake.</title>
        <authorList>
            <person name="Watanabe M."/>
            <person name="Kojima H."/>
            <person name="Fukui M."/>
        </authorList>
    </citation>
    <scope>NUCLEOTIDE SEQUENCE</scope>
    <source>
        <strain evidence="14">MeG22</strain>
    </source>
</reference>
<keyword evidence="6 12" id="KW-0808">Transferase</keyword>
<dbReference type="NCBIfam" id="TIGR01139">
    <property type="entry name" value="cysK"/>
    <property type="match status" value="1"/>
</dbReference>
<dbReference type="KEGG" id="anf:AQPE_4055"/>
<dbReference type="Gene3D" id="3.40.50.1100">
    <property type="match status" value="2"/>
</dbReference>
<evidence type="ECO:0000259" key="13">
    <source>
        <dbReference type="Pfam" id="PF00291"/>
    </source>
</evidence>
<dbReference type="CDD" id="cd01561">
    <property type="entry name" value="CBS_like"/>
    <property type="match status" value="1"/>
</dbReference>
<keyword evidence="5 12" id="KW-0028">Amino-acid biosynthesis</keyword>
<organism evidence="14 15">
    <name type="scientific">Aquipluma nitroreducens</name>
    <dbReference type="NCBI Taxonomy" id="2010828"/>
    <lineage>
        <taxon>Bacteria</taxon>
        <taxon>Pseudomonadati</taxon>
        <taxon>Bacteroidota</taxon>
        <taxon>Bacteroidia</taxon>
        <taxon>Marinilabiliales</taxon>
        <taxon>Prolixibacteraceae</taxon>
        <taxon>Aquipluma</taxon>
    </lineage>
</organism>
<proteinExistence type="inferred from homology"/>
<comment type="similarity">
    <text evidence="3 12">Belongs to the cysteine synthase/cystathionine beta-synthase family.</text>
</comment>
<keyword evidence="7 10" id="KW-0663">Pyridoxal phosphate</keyword>
<dbReference type="InterPro" id="IPR001216">
    <property type="entry name" value="P-phosphate_BS"/>
</dbReference>
<evidence type="ECO:0000256" key="8">
    <source>
        <dbReference type="ARBA" id="ARBA00023192"/>
    </source>
</evidence>
<evidence type="ECO:0000256" key="12">
    <source>
        <dbReference type="RuleBase" id="RU003985"/>
    </source>
</evidence>
<dbReference type="InterPro" id="IPR001926">
    <property type="entry name" value="TrpB-like_PALP"/>
</dbReference>
<feature type="modified residue" description="N6-(pyridoxal phosphate)lysine" evidence="11">
    <location>
        <position position="47"/>
    </location>
</feature>
<dbReference type="GO" id="GO:0004124">
    <property type="term" value="F:cysteine synthase activity"/>
    <property type="evidence" value="ECO:0007669"/>
    <property type="project" value="UniProtKB-UniRule"/>
</dbReference>
<dbReference type="FunFam" id="3.40.50.1100:FF:000067">
    <property type="entry name" value="Cysteine synthase"/>
    <property type="match status" value="1"/>
</dbReference>
<dbReference type="NCBIfam" id="TIGR01136">
    <property type="entry name" value="cysKM"/>
    <property type="match status" value="1"/>
</dbReference>
<evidence type="ECO:0000256" key="10">
    <source>
        <dbReference type="PIRSR" id="PIRSR605856-50"/>
    </source>
</evidence>
<dbReference type="RefSeq" id="WP_318348076.1">
    <property type="nucleotide sequence ID" value="NZ_AP018694.1"/>
</dbReference>
<sequence>MAKIAKSITDLIGNTPLLELKKIERKFSLEAKIIAKLESFNPGRSVKDRIGFALIDVAEKQGWIDKNTVVIEPTSGNTGIALALVAASKGYRLILVMPDSMSIERRNILKALGAEIVLSSGHEGMSGAIRKATELKNTFPKVFIPQQFSNYANPAIHRRTTALEIWNDTDGLVDIFIAGVGTGGTITGVAEILKEKNPEIKVVAVEPADSPVLSGGRFGPHKIQGIGAGFIPGVLNVNVFDEIFRVKNEEAYEISNELARTEGLLAGVSSGAAVYAAIQVAKRPENKDKRIVVILPDTGERYLSTGLYQVEKKGEVQKPVFDKTM</sequence>
<evidence type="ECO:0000256" key="5">
    <source>
        <dbReference type="ARBA" id="ARBA00022605"/>
    </source>
</evidence>
<dbReference type="PANTHER" id="PTHR10314">
    <property type="entry name" value="CYSTATHIONINE BETA-SYNTHASE"/>
    <property type="match status" value="1"/>
</dbReference>
<comment type="cofactor">
    <cofactor evidence="1 10 12">
        <name>pyridoxal 5'-phosphate</name>
        <dbReference type="ChEBI" id="CHEBI:597326"/>
    </cofactor>
</comment>
<dbReference type="InterPro" id="IPR050214">
    <property type="entry name" value="Cys_Synth/Cystath_Beta-Synth"/>
</dbReference>
<evidence type="ECO:0000256" key="9">
    <source>
        <dbReference type="ARBA" id="ARBA00047931"/>
    </source>
</evidence>
<evidence type="ECO:0000256" key="7">
    <source>
        <dbReference type="ARBA" id="ARBA00022898"/>
    </source>
</evidence>
<evidence type="ECO:0000256" key="6">
    <source>
        <dbReference type="ARBA" id="ARBA00022679"/>
    </source>
</evidence>
<evidence type="ECO:0000256" key="1">
    <source>
        <dbReference type="ARBA" id="ARBA00001933"/>
    </source>
</evidence>
<dbReference type="PROSITE" id="PS00901">
    <property type="entry name" value="CYS_SYNTHASE"/>
    <property type="match status" value="1"/>
</dbReference>
<comment type="pathway">
    <text evidence="2">Amino-acid biosynthesis; L-cysteine biosynthesis; L-cysteine from L-serine: step 2/2.</text>
</comment>
<dbReference type="GO" id="GO:0005737">
    <property type="term" value="C:cytoplasm"/>
    <property type="evidence" value="ECO:0007669"/>
    <property type="project" value="UniProtKB-ARBA"/>
</dbReference>
<keyword evidence="15" id="KW-1185">Reference proteome</keyword>
<gene>
    <name evidence="14" type="ORF">AQPE_4055</name>
</gene>
<dbReference type="InterPro" id="IPR036052">
    <property type="entry name" value="TrpB-like_PALP_sf"/>
</dbReference>
<keyword evidence="8 12" id="KW-0198">Cysteine biosynthesis</keyword>
<evidence type="ECO:0000256" key="11">
    <source>
        <dbReference type="PIRSR" id="PIRSR605856-51"/>
    </source>
</evidence>
<dbReference type="EC" id="2.5.1.47" evidence="4 12"/>
<protein>
    <recommendedName>
        <fullName evidence="4 12">Cysteine synthase</fullName>
        <ecNumber evidence="4 12">2.5.1.47</ecNumber>
    </recommendedName>
</protein>
<evidence type="ECO:0000256" key="3">
    <source>
        <dbReference type="ARBA" id="ARBA00007103"/>
    </source>
</evidence>
<dbReference type="InterPro" id="IPR005856">
    <property type="entry name" value="Cys_synth"/>
</dbReference>